<reference evidence="1" key="2">
    <citation type="journal article" date="2018" name="Sci. Data">
        <title>The draft genome sequence of cork oak.</title>
        <authorList>
            <person name="Ramos A.M."/>
            <person name="Usie A."/>
            <person name="Barbosa P."/>
            <person name="Barros P.M."/>
            <person name="Capote T."/>
            <person name="Chaves I."/>
            <person name="Simoes F."/>
            <person name="Abreu I."/>
            <person name="Carrasquinho I."/>
            <person name="Faro C."/>
            <person name="Guimaraes J.B."/>
            <person name="Mendonca D."/>
            <person name="Nobrega F."/>
            <person name="Rodrigues L."/>
            <person name="Saibo N.J.M."/>
            <person name="Varela M.C."/>
            <person name="Egas C."/>
            <person name="Matos J."/>
            <person name="Miguel C.M."/>
            <person name="Oliveira M.M."/>
            <person name="Ricardo C.P."/>
            <person name="Goncalves S."/>
        </authorList>
    </citation>
    <scope>NUCLEOTIDE SEQUENCE [LARGE SCALE GENOMIC DNA]</scope>
    <source>
        <strain evidence="1">HL8</strain>
    </source>
</reference>
<comment type="caution">
    <text evidence="1">The sequence shown here is derived from an EMBL/GenBank/DDBJ whole genome shotgun (WGS) entry which is preliminary data.</text>
</comment>
<organism evidence="1">
    <name type="scientific">Quercus suber</name>
    <name type="common">Cork oak</name>
    <dbReference type="NCBI Taxonomy" id="58331"/>
    <lineage>
        <taxon>Eukaryota</taxon>
        <taxon>Viridiplantae</taxon>
        <taxon>Streptophyta</taxon>
        <taxon>Embryophyta</taxon>
        <taxon>Tracheophyta</taxon>
        <taxon>Spermatophyta</taxon>
        <taxon>Magnoliopsida</taxon>
        <taxon>eudicotyledons</taxon>
        <taxon>Gunneridae</taxon>
        <taxon>Pentapetalae</taxon>
        <taxon>rosids</taxon>
        <taxon>fabids</taxon>
        <taxon>Fagales</taxon>
        <taxon>Fagaceae</taxon>
        <taxon>Quercus</taxon>
    </lineage>
</organism>
<sequence length="70" mass="7777">MIQAWEIMGSNCPESRSSRWLFYGKLVTHGLSSIKNVDVEKGKHDTLIKNKDDFYAFLAGALHTSASSTS</sequence>
<gene>
    <name evidence="1" type="ORF">CFP56_017120</name>
</gene>
<protein>
    <submittedName>
        <fullName evidence="1">Uncharacterized protein</fullName>
    </submittedName>
</protein>
<evidence type="ECO:0000313" key="1">
    <source>
        <dbReference type="EMBL" id="KAK7857492.1"/>
    </source>
</evidence>
<name>A0AAW0M0P7_QUESU</name>
<dbReference type="AlphaFoldDB" id="A0AAW0M0P7"/>
<reference evidence="1" key="1">
    <citation type="submission" date="2017-12" db="EMBL/GenBank/DDBJ databases">
        <authorList>
            <person name="Barbosa P."/>
            <person name="Usie A."/>
            <person name="Ramos A.M."/>
        </authorList>
    </citation>
    <scope>NUCLEOTIDE SEQUENCE</scope>
    <source>
        <strain evidence="1">HL8</strain>
        <tissue evidence="1">Leaves</tissue>
    </source>
</reference>
<reference evidence="1" key="3">
    <citation type="submission" date="2023-07" db="EMBL/GenBank/DDBJ databases">
        <title>An improved reference 1 genome and first organelle genomes of Quercus suber.</title>
        <authorList>
            <consortium name="Genosuber Consortium"/>
            <person name="Usie A."/>
            <person name="Serra O."/>
            <person name="Barros P."/>
        </authorList>
    </citation>
    <scope>NUCLEOTIDE SEQUENCE</scope>
    <source>
        <strain evidence="1">HL8</strain>
        <tissue evidence="1">Leaves</tissue>
    </source>
</reference>
<proteinExistence type="predicted"/>
<dbReference type="EMBL" id="PKMF04000026">
    <property type="protein sequence ID" value="KAK7857492.1"/>
    <property type="molecule type" value="Genomic_DNA"/>
</dbReference>
<accession>A0AAW0M0P7</accession>